<reference evidence="2 4" key="2">
    <citation type="submission" date="2018-06" db="EMBL/GenBank/DDBJ databases">
        <authorList>
            <consortium name="Pathogen Informatics"/>
            <person name="Doyle S."/>
        </authorList>
    </citation>
    <scope>NUCLEOTIDE SEQUENCE [LARGE SCALE GENOMIC DNA]</scope>
    <source>
        <strain evidence="2 4">NCTC13560</strain>
    </source>
</reference>
<evidence type="ECO:0008006" key="5">
    <source>
        <dbReference type="Google" id="ProtNLM"/>
    </source>
</evidence>
<organism evidence="2 4">
    <name type="scientific">Chryseobacterium indoltheticum</name>
    <dbReference type="NCBI Taxonomy" id="254"/>
    <lineage>
        <taxon>Bacteria</taxon>
        <taxon>Pseudomonadati</taxon>
        <taxon>Bacteroidota</taxon>
        <taxon>Flavobacteriia</taxon>
        <taxon>Flavobacteriales</taxon>
        <taxon>Weeksellaceae</taxon>
        <taxon>Chryseobacterium group</taxon>
        <taxon>Chryseobacterium</taxon>
    </lineage>
</organism>
<keyword evidence="3" id="KW-1185">Reference proteome</keyword>
<evidence type="ECO:0000313" key="4">
    <source>
        <dbReference type="Proteomes" id="UP000255231"/>
    </source>
</evidence>
<dbReference type="Proteomes" id="UP000185725">
    <property type="component" value="Unassembled WGS sequence"/>
</dbReference>
<dbReference type="EMBL" id="UFVS01000001">
    <property type="protein sequence ID" value="SUX43900.1"/>
    <property type="molecule type" value="Genomic_DNA"/>
</dbReference>
<evidence type="ECO:0000313" key="1">
    <source>
        <dbReference type="EMBL" id="SIQ93641.1"/>
    </source>
</evidence>
<dbReference type="GeneID" id="303673686"/>
<protein>
    <recommendedName>
        <fullName evidence="5">HEAT repeat domain-containing protein</fullName>
    </recommendedName>
</protein>
<name>A0A381FBF6_9FLAO</name>
<dbReference type="Proteomes" id="UP000255231">
    <property type="component" value="Unassembled WGS sequence"/>
</dbReference>
<dbReference type="RefSeq" id="WP_123890057.1">
    <property type="nucleotide sequence ID" value="NZ_CP033929.1"/>
</dbReference>
<accession>A0A381FBF6</accession>
<dbReference type="AlphaFoldDB" id="A0A381FBF6"/>
<dbReference type="EMBL" id="FTMF01000010">
    <property type="protein sequence ID" value="SIQ93641.1"/>
    <property type="molecule type" value="Genomic_DNA"/>
</dbReference>
<gene>
    <name evidence="2" type="ORF">NCTC13560_02263</name>
    <name evidence="1" type="ORF">SAMN05421682_11083</name>
</gene>
<proteinExistence type="predicted"/>
<sequence>MMINKLPEILTKEKYNEKDIEFRNALFNLDKNIITDNNAEFLTTIYQSTKHLDIRNKILKLLYDFNFSALKEFFLSSYKKERYLDMKIYALRGLSQFIEEKETLEQVNIQYDAMPDAFKDHYTVDETGEIVMLKSHSETKRIMDKYWEDEKKNLG</sequence>
<reference evidence="1 3" key="1">
    <citation type="submission" date="2017-01" db="EMBL/GenBank/DDBJ databases">
        <authorList>
            <person name="Varghese N."/>
            <person name="Submissions S."/>
        </authorList>
    </citation>
    <scope>NUCLEOTIDE SEQUENCE [LARGE SCALE GENOMIC DNA]</scope>
    <source>
        <strain evidence="1 3">ATCC 27950</strain>
    </source>
</reference>
<evidence type="ECO:0000313" key="3">
    <source>
        <dbReference type="Proteomes" id="UP000185725"/>
    </source>
</evidence>
<evidence type="ECO:0000313" key="2">
    <source>
        <dbReference type="EMBL" id="SUX43900.1"/>
    </source>
</evidence>